<evidence type="ECO:0000313" key="2">
    <source>
        <dbReference type="EMBL" id="PHT57413.1"/>
    </source>
</evidence>
<feature type="region of interest" description="Disordered" evidence="1">
    <location>
        <begin position="40"/>
        <end position="103"/>
    </location>
</feature>
<proteinExistence type="predicted"/>
<evidence type="ECO:0000313" key="3">
    <source>
        <dbReference type="Proteomes" id="UP000224567"/>
    </source>
</evidence>
<evidence type="ECO:0000256" key="1">
    <source>
        <dbReference type="SAM" id="MobiDB-lite"/>
    </source>
</evidence>
<name>A0A2G2XIU3_CAPBA</name>
<protein>
    <submittedName>
        <fullName evidence="2">Cyclin-B2-4</fullName>
    </submittedName>
</protein>
<keyword evidence="3" id="KW-1185">Reference proteome</keyword>
<dbReference type="STRING" id="33114.A0A2G2XIU3"/>
<comment type="caution">
    <text evidence="2">The sequence shown here is derived from an EMBL/GenBank/DDBJ whole genome shotgun (WGS) entry which is preliminary data.</text>
</comment>
<sequence>MRLRHVKVTNPASTVIDSTPFCIFTVDGILLRIELFRKAPSPAPGPTPETSPAPAPDASAPTTEASSPTPMMSPPAPPTLSPDGDPKDCPAADSKNSTAGKKKNVVPVAPIRNETKDCIIIDVEDYKASGYSDVPIFVQHTEVMMEEIDRMDEEIEMEDAEDWSVVDIDNSDKKNELAVVEYNDDIYAYNKKAEVEMLSPLFIFVC</sequence>
<feature type="compositionally biased region" description="Pro residues" evidence="1">
    <location>
        <begin position="71"/>
        <end position="80"/>
    </location>
</feature>
<feature type="compositionally biased region" description="Pro residues" evidence="1">
    <location>
        <begin position="41"/>
        <end position="55"/>
    </location>
</feature>
<dbReference type="EMBL" id="MLFT02000002">
    <property type="protein sequence ID" value="PHT57413.1"/>
    <property type="molecule type" value="Genomic_DNA"/>
</dbReference>
<reference evidence="2 3" key="1">
    <citation type="journal article" date="2017" name="Genome Biol.">
        <title>New reference genome sequences of hot pepper reveal the massive evolution of plant disease-resistance genes by retroduplication.</title>
        <authorList>
            <person name="Kim S."/>
            <person name="Park J."/>
            <person name="Yeom S.I."/>
            <person name="Kim Y.M."/>
            <person name="Seo E."/>
            <person name="Kim K.T."/>
            <person name="Kim M.S."/>
            <person name="Lee J.M."/>
            <person name="Cheong K."/>
            <person name="Shin H.S."/>
            <person name="Kim S.B."/>
            <person name="Han K."/>
            <person name="Lee J."/>
            <person name="Park M."/>
            <person name="Lee H.A."/>
            <person name="Lee H.Y."/>
            <person name="Lee Y."/>
            <person name="Oh S."/>
            <person name="Lee J.H."/>
            <person name="Choi E."/>
            <person name="Choi E."/>
            <person name="Lee S.E."/>
            <person name="Jeon J."/>
            <person name="Kim H."/>
            <person name="Choi G."/>
            <person name="Song H."/>
            <person name="Lee J."/>
            <person name="Lee S.C."/>
            <person name="Kwon J.K."/>
            <person name="Lee H.Y."/>
            <person name="Koo N."/>
            <person name="Hong Y."/>
            <person name="Kim R.W."/>
            <person name="Kang W.H."/>
            <person name="Huh J.H."/>
            <person name="Kang B.C."/>
            <person name="Yang T.J."/>
            <person name="Lee Y.H."/>
            <person name="Bennetzen J.L."/>
            <person name="Choi D."/>
        </authorList>
    </citation>
    <scope>NUCLEOTIDE SEQUENCE [LARGE SCALE GENOMIC DNA]</scope>
    <source>
        <strain evidence="3">cv. PBC81</strain>
    </source>
</reference>
<organism evidence="2 3">
    <name type="scientific">Capsicum baccatum</name>
    <name type="common">Peruvian pepper</name>
    <dbReference type="NCBI Taxonomy" id="33114"/>
    <lineage>
        <taxon>Eukaryota</taxon>
        <taxon>Viridiplantae</taxon>
        <taxon>Streptophyta</taxon>
        <taxon>Embryophyta</taxon>
        <taxon>Tracheophyta</taxon>
        <taxon>Spermatophyta</taxon>
        <taxon>Magnoliopsida</taxon>
        <taxon>eudicotyledons</taxon>
        <taxon>Gunneridae</taxon>
        <taxon>Pentapetalae</taxon>
        <taxon>asterids</taxon>
        <taxon>lamiids</taxon>
        <taxon>Solanales</taxon>
        <taxon>Solanaceae</taxon>
        <taxon>Solanoideae</taxon>
        <taxon>Capsiceae</taxon>
        <taxon>Capsicum</taxon>
    </lineage>
</organism>
<dbReference type="AlphaFoldDB" id="A0A2G2XIU3"/>
<accession>A0A2G2XIU3</accession>
<reference evidence="3" key="2">
    <citation type="journal article" date="2017" name="J. Anim. Genet.">
        <title>Multiple reference genome sequences of hot pepper reveal the massive evolution of plant disease resistance genes by retroduplication.</title>
        <authorList>
            <person name="Kim S."/>
            <person name="Park J."/>
            <person name="Yeom S.-I."/>
            <person name="Kim Y.-M."/>
            <person name="Seo E."/>
            <person name="Kim K.-T."/>
            <person name="Kim M.-S."/>
            <person name="Lee J.M."/>
            <person name="Cheong K."/>
            <person name="Shin H.-S."/>
            <person name="Kim S.-B."/>
            <person name="Han K."/>
            <person name="Lee J."/>
            <person name="Park M."/>
            <person name="Lee H.-A."/>
            <person name="Lee H.-Y."/>
            <person name="Lee Y."/>
            <person name="Oh S."/>
            <person name="Lee J.H."/>
            <person name="Choi E."/>
            <person name="Choi E."/>
            <person name="Lee S.E."/>
            <person name="Jeon J."/>
            <person name="Kim H."/>
            <person name="Choi G."/>
            <person name="Song H."/>
            <person name="Lee J."/>
            <person name="Lee S.-C."/>
            <person name="Kwon J.-K."/>
            <person name="Lee H.-Y."/>
            <person name="Koo N."/>
            <person name="Hong Y."/>
            <person name="Kim R.W."/>
            <person name="Kang W.-H."/>
            <person name="Huh J.H."/>
            <person name="Kang B.-C."/>
            <person name="Yang T.-J."/>
            <person name="Lee Y.-H."/>
            <person name="Bennetzen J.L."/>
            <person name="Choi D."/>
        </authorList>
    </citation>
    <scope>NUCLEOTIDE SEQUENCE [LARGE SCALE GENOMIC DNA]</scope>
    <source>
        <strain evidence="3">cv. PBC81</strain>
    </source>
</reference>
<dbReference type="OrthoDB" id="1739800at2759"/>
<dbReference type="Proteomes" id="UP000224567">
    <property type="component" value="Unassembled WGS sequence"/>
</dbReference>
<gene>
    <name evidence="2" type="ORF">CQW23_05899</name>
</gene>
<feature type="compositionally biased region" description="Low complexity" evidence="1">
    <location>
        <begin position="56"/>
        <end position="70"/>
    </location>
</feature>